<evidence type="ECO:0000313" key="1">
    <source>
        <dbReference type="EMBL" id="KAJ8004003.1"/>
    </source>
</evidence>
<evidence type="ECO:0000313" key="2">
    <source>
        <dbReference type="Proteomes" id="UP001157502"/>
    </source>
</evidence>
<gene>
    <name evidence="1" type="ORF">DPEC_G00154280</name>
</gene>
<dbReference type="Proteomes" id="UP001157502">
    <property type="component" value="Chromosome 12"/>
</dbReference>
<keyword evidence="2" id="KW-1185">Reference proteome</keyword>
<organism evidence="1 2">
    <name type="scientific">Dallia pectoralis</name>
    <name type="common">Alaska blackfish</name>
    <dbReference type="NCBI Taxonomy" id="75939"/>
    <lineage>
        <taxon>Eukaryota</taxon>
        <taxon>Metazoa</taxon>
        <taxon>Chordata</taxon>
        <taxon>Craniata</taxon>
        <taxon>Vertebrata</taxon>
        <taxon>Euteleostomi</taxon>
        <taxon>Actinopterygii</taxon>
        <taxon>Neopterygii</taxon>
        <taxon>Teleostei</taxon>
        <taxon>Protacanthopterygii</taxon>
        <taxon>Esociformes</taxon>
        <taxon>Umbridae</taxon>
        <taxon>Dallia</taxon>
    </lineage>
</organism>
<sequence length="532" mass="59349">MKLRSLQKLCHRKLHIVTIPELIPALRSLGGAGDPGAGLSKQEVMEGISRMFQLVEQEAPGQVSAEAPEQTCRLLYTLYDRGQTGTVCRRSMEAAFIVLSADTLSAKQTALVGLAERCSGRGSGTVSRSGLRVLLQDLSQVPAVVQESHVFGSAETAVRSCFSGVLSASVCKEHVLSWLQCEPCLLLWLSTLYRLSVSENITHSVRCHTCKTYPITGLRYRCMKCVNIHMCQTCFLTERHTKKHKSSHPVLEHCSQPSWRESLASFGYSIRHTLLPRRYTQRKAERRGLIMAETQGGPHPRFVASDPLPQSEASLGPRDVPPIDTDPSSTPLQPLATPLAVSITNALQTEEHQPQRRDSILVKDIKDLQRDKWLLERELQVWKVAVQSEQGTLEDRCCEMEANMETLRQYNLRLQDMFSKAVGMSGTPAVDVPRGVEPPDEQITGPMENQPVSQEMHSGLCSLVEEEQLCELVQQLKCKLSLDISIHTERRHDPGLLEAAEEVGDSVRHLVAAVRTWVHLNRCFLSALLHLH</sequence>
<reference evidence="1" key="1">
    <citation type="submission" date="2021-05" db="EMBL/GenBank/DDBJ databases">
        <authorList>
            <person name="Pan Q."/>
            <person name="Jouanno E."/>
            <person name="Zahm M."/>
            <person name="Klopp C."/>
            <person name="Cabau C."/>
            <person name="Louis A."/>
            <person name="Berthelot C."/>
            <person name="Parey E."/>
            <person name="Roest Crollius H."/>
            <person name="Montfort J."/>
            <person name="Robinson-Rechavi M."/>
            <person name="Bouchez O."/>
            <person name="Lampietro C."/>
            <person name="Lopez Roques C."/>
            <person name="Donnadieu C."/>
            <person name="Postlethwait J."/>
            <person name="Bobe J."/>
            <person name="Dillon D."/>
            <person name="Chandos A."/>
            <person name="von Hippel F."/>
            <person name="Guiguen Y."/>
        </authorList>
    </citation>
    <scope>NUCLEOTIDE SEQUENCE</scope>
    <source>
        <strain evidence="1">YG-Jan2019</strain>
    </source>
</reference>
<name>A0ACC2GJT3_DALPE</name>
<comment type="caution">
    <text evidence="1">The sequence shown here is derived from an EMBL/GenBank/DDBJ whole genome shotgun (WGS) entry which is preliminary data.</text>
</comment>
<dbReference type="EMBL" id="CM055739">
    <property type="protein sequence ID" value="KAJ8004003.1"/>
    <property type="molecule type" value="Genomic_DNA"/>
</dbReference>
<protein>
    <submittedName>
        <fullName evidence="1">Uncharacterized protein</fullName>
    </submittedName>
</protein>
<proteinExistence type="predicted"/>
<accession>A0ACC2GJT3</accession>